<evidence type="ECO:0000313" key="1">
    <source>
        <dbReference type="EMBL" id="CAH3193955.1"/>
    </source>
</evidence>
<gene>
    <name evidence="1" type="ORF">PEVE_00026852</name>
</gene>
<accession>A0ABN8SR16</accession>
<comment type="caution">
    <text evidence="1">The sequence shown here is derived from an EMBL/GenBank/DDBJ whole genome shotgun (WGS) entry which is preliminary data.</text>
</comment>
<sequence>MVRLNMKDEIESKTAPINNGCLNGDKKKTHYRIRDQAARSEMRSLQFSLHGRNPNADIASSIQLARRIRGRLQSPCSTIDGISAWLSEKPVTQSHDPWQGYHKLYAFSQVVSLAQVT</sequence>
<evidence type="ECO:0000313" key="2">
    <source>
        <dbReference type="Proteomes" id="UP001159427"/>
    </source>
</evidence>
<dbReference type="Proteomes" id="UP001159427">
    <property type="component" value="Unassembled WGS sequence"/>
</dbReference>
<keyword evidence="2" id="KW-1185">Reference proteome</keyword>
<organism evidence="1 2">
    <name type="scientific">Porites evermanni</name>
    <dbReference type="NCBI Taxonomy" id="104178"/>
    <lineage>
        <taxon>Eukaryota</taxon>
        <taxon>Metazoa</taxon>
        <taxon>Cnidaria</taxon>
        <taxon>Anthozoa</taxon>
        <taxon>Hexacorallia</taxon>
        <taxon>Scleractinia</taxon>
        <taxon>Fungiina</taxon>
        <taxon>Poritidae</taxon>
        <taxon>Porites</taxon>
    </lineage>
</organism>
<name>A0ABN8SR16_9CNID</name>
<reference evidence="1 2" key="1">
    <citation type="submission" date="2022-05" db="EMBL/GenBank/DDBJ databases">
        <authorList>
            <consortium name="Genoscope - CEA"/>
            <person name="William W."/>
        </authorList>
    </citation>
    <scope>NUCLEOTIDE SEQUENCE [LARGE SCALE GENOMIC DNA]</scope>
</reference>
<proteinExistence type="predicted"/>
<protein>
    <submittedName>
        <fullName evidence="1">Uncharacterized protein</fullName>
    </submittedName>
</protein>
<dbReference type="EMBL" id="CALNXI010003654">
    <property type="protein sequence ID" value="CAH3193955.1"/>
    <property type="molecule type" value="Genomic_DNA"/>
</dbReference>